<dbReference type="Proteomes" id="UP001221217">
    <property type="component" value="Unassembled WGS sequence"/>
</dbReference>
<dbReference type="GO" id="GO:0017147">
    <property type="term" value="F:Wnt-protein binding"/>
    <property type="evidence" value="ECO:0007669"/>
    <property type="project" value="TreeGrafter"/>
</dbReference>
<comment type="caution">
    <text evidence="1">The sequence shown here is derived from an EMBL/GenBank/DDBJ whole genome shotgun (WGS) entry which is preliminary data.</text>
</comment>
<evidence type="ECO:0000313" key="1">
    <source>
        <dbReference type="EMBL" id="MDC7227142.1"/>
    </source>
</evidence>
<dbReference type="SMART" id="SM00135">
    <property type="entry name" value="LY"/>
    <property type="match status" value="5"/>
</dbReference>
<dbReference type="SUPFAM" id="SSF63829">
    <property type="entry name" value="Calcium-dependent phosphotriesterase"/>
    <property type="match status" value="1"/>
</dbReference>
<dbReference type="Pfam" id="PF00058">
    <property type="entry name" value="Ldl_recept_b"/>
    <property type="match status" value="1"/>
</dbReference>
<accession>A0AAJ1IFN0</accession>
<reference evidence="1 2" key="1">
    <citation type="submission" date="2022-12" db="EMBL/GenBank/DDBJ databases">
        <title>Metagenome assembled genome from gulf of manar.</title>
        <authorList>
            <person name="Kohli P."/>
            <person name="Pk S."/>
            <person name="Venkata Ramana C."/>
            <person name="Sasikala C."/>
        </authorList>
    </citation>
    <scope>NUCLEOTIDE SEQUENCE [LARGE SCALE GENOMIC DNA]</scope>
    <source>
        <strain evidence="1">JB008</strain>
    </source>
</reference>
<dbReference type="EMBL" id="JAQQAL010000022">
    <property type="protein sequence ID" value="MDC7227142.1"/>
    <property type="molecule type" value="Genomic_DNA"/>
</dbReference>
<dbReference type="Gene3D" id="2.60.40.10">
    <property type="entry name" value="Immunoglobulins"/>
    <property type="match status" value="2"/>
</dbReference>
<dbReference type="AlphaFoldDB" id="A0AAJ1IFN0"/>
<dbReference type="InterPro" id="IPR050778">
    <property type="entry name" value="Cueball_EGF_LRP_Nidogen"/>
</dbReference>
<protein>
    <recommendedName>
        <fullName evidence="3">Fibronectin type-III domain-containing protein</fullName>
    </recommendedName>
</protein>
<dbReference type="InterPro" id="IPR013783">
    <property type="entry name" value="Ig-like_fold"/>
</dbReference>
<dbReference type="GO" id="GO:0060070">
    <property type="term" value="P:canonical Wnt signaling pathway"/>
    <property type="evidence" value="ECO:0007669"/>
    <property type="project" value="TreeGrafter"/>
</dbReference>
<proteinExistence type="predicted"/>
<sequence length="527" mass="58384">MFRKFSYLLLFLCILLSVLLTCNGNLTLGIDDKMELDDTVPPYFADDSDKTIIITPRSTAVGIVWAEAADNLSEQNELEYKIVYSETDNIDTAENAINNGITAFDWAADTYSGDVTGLTVDTTYYFNVLVRDKAGLTVSYTMGVSTTLEDSIAPYFTSATLLVNDTNMEDATLEWTKAEDIISPQYALEYRLYYLEGESADKNEIYSSGTAFDDDWSADIKSIRVTELTDAHTYSFTVAVRDENNNVALYDTVQTTTEKHGRIFWTDISNDEIRVADLDGSNDADVLSGLNDPMGISVDPVDRRIYWINFGDSPQTIKSCNFDGNDVQTHINTGMTNSGYLAVDASARHLFWTDKGANCIYRSSLPPDNPDAATHILIDDDLGDNIDSPEGIDIDSDDNRIFWTENAGGSGVLKSAFTDGTLVIEVFTISGETYDLAAHDNDNSLYWVENYSPSMLRKCNYSGTTSENIITSSMPTPYSIAVDIENDLLVWIANNRLHVCSLTPPTSDADDYDFTSEYGTPAVVDIY</sequence>
<dbReference type="InterPro" id="IPR036116">
    <property type="entry name" value="FN3_sf"/>
</dbReference>
<dbReference type="GO" id="GO:0005886">
    <property type="term" value="C:plasma membrane"/>
    <property type="evidence" value="ECO:0007669"/>
    <property type="project" value="TreeGrafter"/>
</dbReference>
<dbReference type="PANTHER" id="PTHR46513:SF13">
    <property type="entry name" value="EGF-LIKE DOMAIN-CONTAINING PROTEIN"/>
    <property type="match status" value="1"/>
</dbReference>
<organism evidence="1 2">
    <name type="scientific">Candidatus Thalassospirochaeta sargassi</name>
    <dbReference type="NCBI Taxonomy" id="3119039"/>
    <lineage>
        <taxon>Bacteria</taxon>
        <taxon>Pseudomonadati</taxon>
        <taxon>Spirochaetota</taxon>
        <taxon>Spirochaetia</taxon>
        <taxon>Spirochaetales</taxon>
        <taxon>Spirochaetaceae</taxon>
        <taxon>Candidatus Thalassospirochaeta</taxon>
    </lineage>
</organism>
<dbReference type="PROSITE" id="PS51120">
    <property type="entry name" value="LDLRB"/>
    <property type="match status" value="2"/>
</dbReference>
<evidence type="ECO:0008006" key="3">
    <source>
        <dbReference type="Google" id="ProtNLM"/>
    </source>
</evidence>
<dbReference type="InterPro" id="IPR011042">
    <property type="entry name" value="6-blade_b-propeller_TolB-like"/>
</dbReference>
<dbReference type="SUPFAM" id="SSF49265">
    <property type="entry name" value="Fibronectin type III"/>
    <property type="match status" value="1"/>
</dbReference>
<dbReference type="GO" id="GO:0042813">
    <property type="term" value="F:Wnt receptor activity"/>
    <property type="evidence" value="ECO:0007669"/>
    <property type="project" value="TreeGrafter"/>
</dbReference>
<gene>
    <name evidence="1" type="ORF">PQJ61_10310</name>
</gene>
<name>A0AAJ1IFN0_9SPIO</name>
<evidence type="ECO:0000313" key="2">
    <source>
        <dbReference type="Proteomes" id="UP001221217"/>
    </source>
</evidence>
<dbReference type="PANTHER" id="PTHR46513">
    <property type="entry name" value="VITELLOGENIN RECEPTOR-LIKE PROTEIN-RELATED-RELATED"/>
    <property type="match status" value="1"/>
</dbReference>
<dbReference type="InterPro" id="IPR000033">
    <property type="entry name" value="LDLR_classB_rpt"/>
</dbReference>
<dbReference type="Gene3D" id="2.120.10.30">
    <property type="entry name" value="TolB, C-terminal domain"/>
    <property type="match status" value="2"/>
</dbReference>